<evidence type="ECO:0000313" key="2">
    <source>
        <dbReference type="Proteomes" id="UP001597641"/>
    </source>
</evidence>
<organism evidence="1 2">
    <name type="scientific">Pontibacter toksunensis</name>
    <dbReference type="NCBI Taxonomy" id="1332631"/>
    <lineage>
        <taxon>Bacteria</taxon>
        <taxon>Pseudomonadati</taxon>
        <taxon>Bacteroidota</taxon>
        <taxon>Cytophagia</taxon>
        <taxon>Cytophagales</taxon>
        <taxon>Hymenobacteraceae</taxon>
        <taxon>Pontibacter</taxon>
    </lineage>
</organism>
<protein>
    <submittedName>
        <fullName evidence="1">Uncharacterized protein</fullName>
    </submittedName>
</protein>
<dbReference type="Proteomes" id="UP001597641">
    <property type="component" value="Unassembled WGS sequence"/>
</dbReference>
<proteinExistence type="predicted"/>
<reference evidence="2" key="1">
    <citation type="journal article" date="2019" name="Int. J. Syst. Evol. Microbiol.">
        <title>The Global Catalogue of Microorganisms (GCM) 10K type strain sequencing project: providing services to taxonomists for standard genome sequencing and annotation.</title>
        <authorList>
            <consortium name="The Broad Institute Genomics Platform"/>
            <consortium name="The Broad Institute Genome Sequencing Center for Infectious Disease"/>
            <person name="Wu L."/>
            <person name="Ma J."/>
        </authorList>
    </citation>
    <scope>NUCLEOTIDE SEQUENCE [LARGE SCALE GENOMIC DNA]</scope>
    <source>
        <strain evidence="2">KCTC 23984</strain>
    </source>
</reference>
<dbReference type="RefSeq" id="WP_377485523.1">
    <property type="nucleotide sequence ID" value="NZ_JBHUOX010000009.1"/>
</dbReference>
<sequence length="69" mass="7869">MIQMVIYNKGRVESIQPAEGEGLYTHSKWIVDELEKVKQRLEGKGVDVTEILRFQGLPFDLSVDVPPLQ</sequence>
<name>A0ABW6BUF5_9BACT</name>
<accession>A0ABW6BUF5</accession>
<gene>
    <name evidence="1" type="ORF">ACFS7Z_13760</name>
</gene>
<keyword evidence="2" id="KW-1185">Reference proteome</keyword>
<dbReference type="EMBL" id="JBHUOX010000009">
    <property type="protein sequence ID" value="MFD3001433.1"/>
    <property type="molecule type" value="Genomic_DNA"/>
</dbReference>
<evidence type="ECO:0000313" key="1">
    <source>
        <dbReference type="EMBL" id="MFD3001433.1"/>
    </source>
</evidence>
<comment type="caution">
    <text evidence="1">The sequence shown here is derived from an EMBL/GenBank/DDBJ whole genome shotgun (WGS) entry which is preliminary data.</text>
</comment>